<feature type="transmembrane region" description="Helical" evidence="1">
    <location>
        <begin position="127"/>
        <end position="145"/>
    </location>
</feature>
<protein>
    <submittedName>
        <fullName evidence="2">24174_t:CDS:1</fullName>
    </submittedName>
</protein>
<dbReference type="EMBL" id="CAJVPY010001152">
    <property type="protein sequence ID" value="CAG8509523.1"/>
    <property type="molecule type" value="Genomic_DNA"/>
</dbReference>
<dbReference type="AlphaFoldDB" id="A0A9N8ZWI8"/>
<keyword evidence="3" id="KW-1185">Reference proteome</keyword>
<feature type="transmembrane region" description="Helical" evidence="1">
    <location>
        <begin position="58"/>
        <end position="80"/>
    </location>
</feature>
<keyword evidence="1" id="KW-1133">Transmembrane helix</keyword>
<accession>A0A9N8ZWI8</accession>
<evidence type="ECO:0000256" key="1">
    <source>
        <dbReference type="SAM" id="Phobius"/>
    </source>
</evidence>
<dbReference type="Proteomes" id="UP000789405">
    <property type="component" value="Unassembled WGS sequence"/>
</dbReference>
<keyword evidence="1" id="KW-0472">Membrane</keyword>
<organism evidence="2 3">
    <name type="scientific">Dentiscutata erythropus</name>
    <dbReference type="NCBI Taxonomy" id="1348616"/>
    <lineage>
        <taxon>Eukaryota</taxon>
        <taxon>Fungi</taxon>
        <taxon>Fungi incertae sedis</taxon>
        <taxon>Mucoromycota</taxon>
        <taxon>Glomeromycotina</taxon>
        <taxon>Glomeromycetes</taxon>
        <taxon>Diversisporales</taxon>
        <taxon>Gigasporaceae</taxon>
        <taxon>Dentiscutata</taxon>
    </lineage>
</organism>
<reference evidence="2" key="1">
    <citation type="submission" date="2021-06" db="EMBL/GenBank/DDBJ databases">
        <authorList>
            <person name="Kallberg Y."/>
            <person name="Tangrot J."/>
            <person name="Rosling A."/>
        </authorList>
    </citation>
    <scope>NUCLEOTIDE SEQUENCE</scope>
    <source>
        <strain evidence="2">MA453B</strain>
    </source>
</reference>
<dbReference type="OrthoDB" id="2428977at2759"/>
<evidence type="ECO:0000313" key="2">
    <source>
        <dbReference type="EMBL" id="CAG8509523.1"/>
    </source>
</evidence>
<feature type="transmembrane region" description="Helical" evidence="1">
    <location>
        <begin position="177"/>
        <end position="196"/>
    </location>
</feature>
<name>A0A9N8ZWI8_9GLOM</name>
<feature type="transmembrane region" description="Helical" evidence="1">
    <location>
        <begin position="9"/>
        <end position="26"/>
    </location>
</feature>
<evidence type="ECO:0000313" key="3">
    <source>
        <dbReference type="Proteomes" id="UP000789405"/>
    </source>
</evidence>
<keyword evidence="1" id="KW-0812">Transmembrane</keyword>
<sequence>MNPILLKSLNVIVCLLLIGATIFTLLTTESFPSSSDINNATNAQNSTSSYTYLTPATYTFGILFVLYFWLVIFVIYQWFVDEIDYSIVVEGFFENLLIRKLFSIWAACSLYALFLDFWIAIPALDTVLLSVIALIILIIIGLFVVDYYPNHDFIFSLVIVWILIGVAIYSINVFPVFTVIVLGIGLITGGIFKSIFNMFYEQHKSMNILD</sequence>
<feature type="transmembrane region" description="Helical" evidence="1">
    <location>
        <begin position="101"/>
        <end position="121"/>
    </location>
</feature>
<feature type="transmembrane region" description="Helical" evidence="1">
    <location>
        <begin position="152"/>
        <end position="171"/>
    </location>
</feature>
<proteinExistence type="predicted"/>
<gene>
    <name evidence="2" type="ORF">DERYTH_LOCUS3314</name>
</gene>
<comment type="caution">
    <text evidence="2">The sequence shown here is derived from an EMBL/GenBank/DDBJ whole genome shotgun (WGS) entry which is preliminary data.</text>
</comment>